<dbReference type="PANTHER" id="PTHR37946">
    <property type="entry name" value="SLL1969 PROTEIN"/>
    <property type="match status" value="1"/>
</dbReference>
<keyword evidence="3" id="KW-0378">Hydrolase</keyword>
<dbReference type="PANTHER" id="PTHR37946:SF1">
    <property type="entry name" value="SLL1969 PROTEIN"/>
    <property type="match status" value="1"/>
</dbReference>
<dbReference type="STRING" id="349064.SAMN05660429_02364"/>
<feature type="signal peptide" evidence="1">
    <location>
        <begin position="1"/>
        <end position="30"/>
    </location>
</feature>
<dbReference type="Proteomes" id="UP000199308">
    <property type="component" value="Unassembled WGS sequence"/>
</dbReference>
<accession>A0A1I0G9D8</accession>
<keyword evidence="4" id="KW-1185">Reference proteome</keyword>
<dbReference type="PROSITE" id="PS51257">
    <property type="entry name" value="PROKAR_LIPOPROTEIN"/>
    <property type="match status" value="1"/>
</dbReference>
<dbReference type="SUPFAM" id="SSF53474">
    <property type="entry name" value="alpha/beta-Hydrolases"/>
    <property type="match status" value="1"/>
</dbReference>
<organism evidence="3 4">
    <name type="scientific">Thalassotalea agarivorans</name>
    <name type="common">Thalassomonas agarivorans</name>
    <dbReference type="NCBI Taxonomy" id="349064"/>
    <lineage>
        <taxon>Bacteria</taxon>
        <taxon>Pseudomonadati</taxon>
        <taxon>Pseudomonadota</taxon>
        <taxon>Gammaproteobacteria</taxon>
        <taxon>Alteromonadales</taxon>
        <taxon>Colwelliaceae</taxon>
        <taxon>Thalassotalea</taxon>
    </lineage>
</organism>
<dbReference type="GO" id="GO:0016787">
    <property type="term" value="F:hydrolase activity"/>
    <property type="evidence" value="ECO:0007669"/>
    <property type="project" value="UniProtKB-KW"/>
</dbReference>
<dbReference type="Pfam" id="PF12146">
    <property type="entry name" value="Hydrolase_4"/>
    <property type="match status" value="1"/>
</dbReference>
<dbReference type="InterPro" id="IPR029058">
    <property type="entry name" value="AB_hydrolase_fold"/>
</dbReference>
<reference evidence="3 4" key="1">
    <citation type="submission" date="2016-10" db="EMBL/GenBank/DDBJ databases">
        <authorList>
            <person name="de Groot N.N."/>
        </authorList>
    </citation>
    <scope>NUCLEOTIDE SEQUENCE [LARGE SCALE GENOMIC DNA]</scope>
    <source>
        <strain evidence="3 4">DSM 19706</strain>
    </source>
</reference>
<evidence type="ECO:0000259" key="2">
    <source>
        <dbReference type="Pfam" id="PF12146"/>
    </source>
</evidence>
<feature type="chain" id="PRO_5011709568" evidence="1">
    <location>
        <begin position="31"/>
        <end position="255"/>
    </location>
</feature>
<protein>
    <submittedName>
        <fullName evidence="3">Alpha/beta hydrolase family protein</fullName>
    </submittedName>
</protein>
<dbReference type="InterPro" id="IPR022742">
    <property type="entry name" value="Hydrolase_4"/>
</dbReference>
<name>A0A1I0G9D8_THASX</name>
<dbReference type="EMBL" id="FOHK01000011">
    <property type="protein sequence ID" value="SET67378.1"/>
    <property type="molecule type" value="Genomic_DNA"/>
</dbReference>
<dbReference type="OrthoDB" id="556502at2"/>
<dbReference type="AlphaFoldDB" id="A0A1I0G9D8"/>
<keyword evidence="1" id="KW-0732">Signal</keyword>
<evidence type="ECO:0000313" key="3">
    <source>
        <dbReference type="EMBL" id="SET67378.1"/>
    </source>
</evidence>
<sequence>MIKTTIHFTKCALILLVGLTLMSGCSSSHHAPVIAKNETVIVAHGLARSAGAMWQLEEELQEQGYQVCLLDYDSLGETVDDVLADTSQQITNCLPETGKVHFVGHSLGGLVIKSYLNKHQETLPKGELGEVILAGTPNSGSEVADHLKDSLLMDWGGDISRSLSTKQIALWQKEAQIEKAVGVIAGTKPSRMTKDLFSGKNDGLVSVASASAVNVKDIIELPISHSAMRKDDETARQIIYFLSHGKFQHTTISEI</sequence>
<proteinExistence type="predicted"/>
<evidence type="ECO:0000313" key="4">
    <source>
        <dbReference type="Proteomes" id="UP000199308"/>
    </source>
</evidence>
<gene>
    <name evidence="3" type="ORF">SAMN05660429_02364</name>
</gene>
<dbReference type="Gene3D" id="3.40.50.1820">
    <property type="entry name" value="alpha/beta hydrolase"/>
    <property type="match status" value="1"/>
</dbReference>
<evidence type="ECO:0000256" key="1">
    <source>
        <dbReference type="SAM" id="SignalP"/>
    </source>
</evidence>
<feature type="domain" description="Serine aminopeptidase S33" evidence="2">
    <location>
        <begin position="38"/>
        <end position="122"/>
    </location>
</feature>
<dbReference type="RefSeq" id="WP_093330646.1">
    <property type="nucleotide sequence ID" value="NZ_AP027363.1"/>
</dbReference>